<sequence length="356" mass="39996">MGNHRKQAQFDRAKWRLGLLLPIWFLQLGLNLTMVGLFAWRLGDTVKSYGEQAKNGNVPVVELVWEATNVTLAFVASLCTLVEVGKYFAESLTPWTMLFTHVIKLSCASAILALDVVVYVQRHDRHYSLIGLGLDSAFILTAFILVIYTIRIYRRLSAYDDYSHPVNVKPFGFKDGERDLSYQSNLAVAGRPSLEQRFSSASSRLSISSSKHEQVELNQIERTPSVYSHKRDTQFDAYVARRNSVGTAERAVSGEFGWSGSPVDIQDELARRESITTGNVVGRPRGTSMPRAPSWASDRGLVAVPEEEDEPLDKHDKEAERQRARQALLGDTPRESIDGPMVHQEVDLADSKWRQT</sequence>
<keyword evidence="2" id="KW-0812">Transmembrane</keyword>
<keyword evidence="2" id="KW-0472">Membrane</keyword>
<feature type="region of interest" description="Disordered" evidence="1">
    <location>
        <begin position="279"/>
        <end position="356"/>
    </location>
</feature>
<dbReference type="EMBL" id="JAGMUV010000005">
    <property type="protein sequence ID" value="KAH7156861.1"/>
    <property type="molecule type" value="Genomic_DNA"/>
</dbReference>
<name>A0A9P9FAH6_9HYPO</name>
<gene>
    <name evidence="3" type="ORF">EDB81DRAFT_402629</name>
</gene>
<protein>
    <submittedName>
        <fullName evidence="3">Uncharacterized protein</fullName>
    </submittedName>
</protein>
<dbReference type="OrthoDB" id="5211263at2759"/>
<keyword evidence="4" id="KW-1185">Reference proteome</keyword>
<evidence type="ECO:0000313" key="4">
    <source>
        <dbReference type="Proteomes" id="UP000738349"/>
    </source>
</evidence>
<accession>A0A9P9FAH6</accession>
<feature type="transmembrane region" description="Helical" evidence="2">
    <location>
        <begin position="21"/>
        <end position="43"/>
    </location>
</feature>
<dbReference type="AlphaFoldDB" id="A0A9P9FAH6"/>
<organism evidence="3 4">
    <name type="scientific">Dactylonectria macrodidyma</name>
    <dbReference type="NCBI Taxonomy" id="307937"/>
    <lineage>
        <taxon>Eukaryota</taxon>
        <taxon>Fungi</taxon>
        <taxon>Dikarya</taxon>
        <taxon>Ascomycota</taxon>
        <taxon>Pezizomycotina</taxon>
        <taxon>Sordariomycetes</taxon>
        <taxon>Hypocreomycetidae</taxon>
        <taxon>Hypocreales</taxon>
        <taxon>Nectriaceae</taxon>
        <taxon>Dactylonectria</taxon>
    </lineage>
</organism>
<comment type="caution">
    <text evidence="3">The sequence shown here is derived from an EMBL/GenBank/DDBJ whole genome shotgun (WGS) entry which is preliminary data.</text>
</comment>
<feature type="transmembrane region" description="Helical" evidence="2">
    <location>
        <begin position="126"/>
        <end position="148"/>
    </location>
</feature>
<feature type="compositionally biased region" description="Basic and acidic residues" evidence="1">
    <location>
        <begin position="344"/>
        <end position="356"/>
    </location>
</feature>
<keyword evidence="2" id="KW-1133">Transmembrane helix</keyword>
<evidence type="ECO:0000313" key="3">
    <source>
        <dbReference type="EMBL" id="KAH7156861.1"/>
    </source>
</evidence>
<dbReference type="Proteomes" id="UP000738349">
    <property type="component" value="Unassembled WGS sequence"/>
</dbReference>
<reference evidence="3" key="1">
    <citation type="journal article" date="2021" name="Nat. Commun.">
        <title>Genetic determinants of endophytism in the Arabidopsis root mycobiome.</title>
        <authorList>
            <person name="Mesny F."/>
            <person name="Miyauchi S."/>
            <person name="Thiergart T."/>
            <person name="Pickel B."/>
            <person name="Atanasova L."/>
            <person name="Karlsson M."/>
            <person name="Huettel B."/>
            <person name="Barry K.W."/>
            <person name="Haridas S."/>
            <person name="Chen C."/>
            <person name="Bauer D."/>
            <person name="Andreopoulos W."/>
            <person name="Pangilinan J."/>
            <person name="LaButti K."/>
            <person name="Riley R."/>
            <person name="Lipzen A."/>
            <person name="Clum A."/>
            <person name="Drula E."/>
            <person name="Henrissat B."/>
            <person name="Kohler A."/>
            <person name="Grigoriev I.V."/>
            <person name="Martin F.M."/>
            <person name="Hacquard S."/>
        </authorList>
    </citation>
    <scope>NUCLEOTIDE SEQUENCE</scope>
    <source>
        <strain evidence="3">MPI-CAGE-AT-0147</strain>
    </source>
</reference>
<feature type="transmembrane region" description="Helical" evidence="2">
    <location>
        <begin position="96"/>
        <end position="120"/>
    </location>
</feature>
<proteinExistence type="predicted"/>
<evidence type="ECO:0000256" key="1">
    <source>
        <dbReference type="SAM" id="MobiDB-lite"/>
    </source>
</evidence>
<feature type="compositionally biased region" description="Basic and acidic residues" evidence="1">
    <location>
        <begin position="312"/>
        <end position="323"/>
    </location>
</feature>
<evidence type="ECO:0000256" key="2">
    <source>
        <dbReference type="SAM" id="Phobius"/>
    </source>
</evidence>